<evidence type="ECO:0000256" key="1">
    <source>
        <dbReference type="SAM" id="Phobius"/>
    </source>
</evidence>
<feature type="transmembrane region" description="Helical" evidence="1">
    <location>
        <begin position="135"/>
        <end position="156"/>
    </location>
</feature>
<feature type="transmembrane region" description="Helical" evidence="1">
    <location>
        <begin position="192"/>
        <end position="210"/>
    </location>
</feature>
<evidence type="ECO:0000313" key="2">
    <source>
        <dbReference type="EMBL" id="KAF0675391.1"/>
    </source>
</evidence>
<feature type="transmembrane region" description="Helical" evidence="1">
    <location>
        <begin position="32"/>
        <end position="50"/>
    </location>
</feature>
<keyword evidence="1" id="KW-1133">Transmembrane helix</keyword>
<sequence>MTVLSLTFALLFALVHIFIGMLRFLEHTPRSRWLSAAGGVAVAYVFLHILPELSANASTFAETLELDELHAEEAVYTLALIGLAAFYGLERWMKTAPRRSHDGAPGAGAFWLHIGSFAVYNVIIGYLLVHRETPGIVPLLVYGVAMALHFVTSDFGLRDDHKARYDHVARWVLAAAVLGGWTLGMLTHLPELWIGMLFAFLAGGVVLNVLKEELPEERESRFLPFVAGGAGYALLLLAA</sequence>
<keyword evidence="1" id="KW-0812">Transmembrane</keyword>
<protein>
    <submittedName>
        <fullName evidence="2">Uncharacterized protein</fullName>
    </submittedName>
</protein>
<gene>
    <name evidence="2" type="ORF">PMES_02281</name>
</gene>
<reference evidence="2" key="1">
    <citation type="submission" date="2013-03" db="EMBL/GenBank/DDBJ databases">
        <title>Genome Sequence of the Profundibacterium mesophilum strain KAUST100406-0324T from Red Sea, a novel genus in the family Rhodobacteraceae.</title>
        <authorList>
            <person name="Essack M."/>
            <person name="Alam I."/>
            <person name="Lafi F."/>
            <person name="Alawi W."/>
            <person name="Kamanu F."/>
            <person name="Al-Suwailem A."/>
            <person name="Lee O.O."/>
            <person name="Xu Y."/>
            <person name="Bajic V."/>
            <person name="Qian P.-Y."/>
            <person name="Archer J."/>
        </authorList>
    </citation>
    <scope>NUCLEOTIDE SEQUENCE</scope>
    <source>
        <strain evidence="2">KAUST100406-0324</strain>
    </source>
</reference>
<dbReference type="EMBL" id="APKE01000026">
    <property type="protein sequence ID" value="KAF0675391.1"/>
    <property type="molecule type" value="Genomic_DNA"/>
</dbReference>
<feature type="transmembrane region" description="Helical" evidence="1">
    <location>
        <begin position="168"/>
        <end position="186"/>
    </location>
</feature>
<accession>A0A921TCP4</accession>
<feature type="transmembrane region" description="Helical" evidence="1">
    <location>
        <begin position="6"/>
        <end position="25"/>
    </location>
</feature>
<feature type="transmembrane region" description="Helical" evidence="1">
    <location>
        <begin position="70"/>
        <end position="89"/>
    </location>
</feature>
<feature type="transmembrane region" description="Helical" evidence="1">
    <location>
        <begin position="110"/>
        <end position="129"/>
    </location>
</feature>
<dbReference type="Proteomes" id="UP000698242">
    <property type="component" value="Unassembled WGS sequence"/>
</dbReference>
<feature type="transmembrane region" description="Helical" evidence="1">
    <location>
        <begin position="222"/>
        <end position="238"/>
    </location>
</feature>
<keyword evidence="3" id="KW-1185">Reference proteome</keyword>
<dbReference type="OrthoDB" id="21325at2"/>
<name>A0A921TCP4_9RHOB</name>
<organism evidence="2 3">
    <name type="scientific">Profundibacterium mesophilum KAUST100406-0324</name>
    <dbReference type="NCBI Taxonomy" id="1037889"/>
    <lineage>
        <taxon>Bacteria</taxon>
        <taxon>Pseudomonadati</taxon>
        <taxon>Pseudomonadota</taxon>
        <taxon>Alphaproteobacteria</taxon>
        <taxon>Rhodobacterales</taxon>
        <taxon>Roseobacteraceae</taxon>
        <taxon>Profundibacterium</taxon>
    </lineage>
</organism>
<dbReference type="RefSeq" id="WP_159965797.1">
    <property type="nucleotide sequence ID" value="NZ_APKE01000026.1"/>
</dbReference>
<evidence type="ECO:0000313" key="3">
    <source>
        <dbReference type="Proteomes" id="UP000698242"/>
    </source>
</evidence>
<proteinExistence type="predicted"/>
<keyword evidence="1" id="KW-0472">Membrane</keyword>
<dbReference type="AlphaFoldDB" id="A0A921TCP4"/>
<comment type="caution">
    <text evidence="2">The sequence shown here is derived from an EMBL/GenBank/DDBJ whole genome shotgun (WGS) entry which is preliminary data.</text>
</comment>